<evidence type="ECO:0000313" key="2">
    <source>
        <dbReference type="Proteomes" id="UP000237105"/>
    </source>
</evidence>
<keyword evidence="2" id="KW-1185">Reference proteome</keyword>
<proteinExistence type="predicted"/>
<reference evidence="2" key="1">
    <citation type="submission" date="2016-06" db="EMBL/GenBank/DDBJ databases">
        <title>Parallel loss of symbiosis genes in relatives of nitrogen-fixing non-legume Parasponia.</title>
        <authorList>
            <person name="Van Velzen R."/>
            <person name="Holmer R."/>
            <person name="Bu F."/>
            <person name="Rutten L."/>
            <person name="Van Zeijl A."/>
            <person name="Liu W."/>
            <person name="Santuari L."/>
            <person name="Cao Q."/>
            <person name="Sharma T."/>
            <person name="Shen D."/>
            <person name="Roswanjaya Y."/>
            <person name="Wardhani T."/>
            <person name="Kalhor M.S."/>
            <person name="Jansen J."/>
            <person name="Van den Hoogen J."/>
            <person name="Gungor B."/>
            <person name="Hartog M."/>
            <person name="Hontelez J."/>
            <person name="Verver J."/>
            <person name="Yang W.-C."/>
            <person name="Schijlen E."/>
            <person name="Repin R."/>
            <person name="Schilthuizen M."/>
            <person name="Schranz E."/>
            <person name="Heidstra R."/>
            <person name="Miyata K."/>
            <person name="Fedorova E."/>
            <person name="Kohlen W."/>
            <person name="Bisseling T."/>
            <person name="Smit S."/>
            <person name="Geurts R."/>
        </authorList>
    </citation>
    <scope>NUCLEOTIDE SEQUENCE [LARGE SCALE GENOMIC DNA]</scope>
    <source>
        <strain evidence="2">cv. WU1-14</strain>
    </source>
</reference>
<comment type="caution">
    <text evidence="1">The sequence shown here is derived from an EMBL/GenBank/DDBJ whole genome shotgun (WGS) entry which is preliminary data.</text>
</comment>
<evidence type="ECO:0000313" key="1">
    <source>
        <dbReference type="EMBL" id="PON35379.1"/>
    </source>
</evidence>
<protein>
    <submittedName>
        <fullName evidence="1">Uncharacterized protein</fullName>
    </submittedName>
</protein>
<dbReference type="AlphaFoldDB" id="A0A2P5AFS0"/>
<name>A0A2P5AFS0_PARAD</name>
<organism evidence="1 2">
    <name type="scientific">Parasponia andersonii</name>
    <name type="common">Sponia andersonii</name>
    <dbReference type="NCBI Taxonomy" id="3476"/>
    <lineage>
        <taxon>Eukaryota</taxon>
        <taxon>Viridiplantae</taxon>
        <taxon>Streptophyta</taxon>
        <taxon>Embryophyta</taxon>
        <taxon>Tracheophyta</taxon>
        <taxon>Spermatophyta</taxon>
        <taxon>Magnoliopsida</taxon>
        <taxon>eudicotyledons</taxon>
        <taxon>Gunneridae</taxon>
        <taxon>Pentapetalae</taxon>
        <taxon>rosids</taxon>
        <taxon>fabids</taxon>
        <taxon>Rosales</taxon>
        <taxon>Cannabaceae</taxon>
        <taxon>Parasponia</taxon>
    </lineage>
</organism>
<sequence length="71" mass="7814">MATSLASKYSFKTTFKAVRGALSHSLPRVYSVFLAECVAVRERLPFAIKHSLPLKDIKSDSKNIVSTIVTS</sequence>
<dbReference type="Proteomes" id="UP000237105">
    <property type="component" value="Unassembled WGS sequence"/>
</dbReference>
<accession>A0A2P5AFS0</accession>
<gene>
    <name evidence="1" type="ORF">PanWU01x14_336710</name>
</gene>
<dbReference type="EMBL" id="JXTB01000614">
    <property type="protein sequence ID" value="PON35379.1"/>
    <property type="molecule type" value="Genomic_DNA"/>
</dbReference>